<dbReference type="Pfam" id="PF00440">
    <property type="entry name" value="TetR_N"/>
    <property type="match status" value="1"/>
</dbReference>
<dbReference type="KEGG" id="ahg:AHOG_03220"/>
<dbReference type="InterPro" id="IPR001647">
    <property type="entry name" value="HTH_TetR"/>
</dbReference>
<evidence type="ECO:0000259" key="5">
    <source>
        <dbReference type="PROSITE" id="PS50977"/>
    </source>
</evidence>
<evidence type="ECO:0000256" key="2">
    <source>
        <dbReference type="ARBA" id="ARBA00023125"/>
    </source>
</evidence>
<evidence type="ECO:0000256" key="1">
    <source>
        <dbReference type="ARBA" id="ARBA00023015"/>
    </source>
</evidence>
<feature type="DNA-binding region" description="H-T-H motif" evidence="4">
    <location>
        <begin position="33"/>
        <end position="52"/>
    </location>
</feature>
<dbReference type="InterPro" id="IPR009057">
    <property type="entry name" value="Homeodomain-like_sf"/>
</dbReference>
<dbReference type="AlphaFoldDB" id="A0A221VXN3"/>
<sequence>MVNMYSPEDRTAKAIIRDVAVALFGERGPDAVPLRLVAERSGVSQPLIIKHYGSRDGLVAAVDEHVIGLVRNAVHATALEESAQVRSIVEMLGDSAVTRYLSRLLTGDGPRSREAYAELSDFSRQLVMRLDEAGAIAAGVDHEQLAAVLLAHDLSLVLLRSRIGETLGADPLSGTGLRNWAGTVDLLYRGIALHVDHGRQDHPTDGVSSEAP</sequence>
<dbReference type="OrthoDB" id="3403733at2"/>
<name>A0A221VXN3_9PSEU</name>
<evidence type="ECO:0000256" key="3">
    <source>
        <dbReference type="ARBA" id="ARBA00023163"/>
    </source>
</evidence>
<keyword evidence="3" id="KW-0804">Transcription</keyword>
<evidence type="ECO:0000313" key="6">
    <source>
        <dbReference type="EMBL" id="ASO18302.1"/>
    </source>
</evidence>
<dbReference type="Gene3D" id="1.10.357.10">
    <property type="entry name" value="Tetracycline Repressor, domain 2"/>
    <property type="match status" value="1"/>
</dbReference>
<accession>A0A221VXN3</accession>
<keyword evidence="7" id="KW-1185">Reference proteome</keyword>
<feature type="domain" description="HTH tetR-type" evidence="5">
    <location>
        <begin position="10"/>
        <end position="70"/>
    </location>
</feature>
<dbReference type="GO" id="GO:0003700">
    <property type="term" value="F:DNA-binding transcription factor activity"/>
    <property type="evidence" value="ECO:0007669"/>
    <property type="project" value="TreeGrafter"/>
</dbReference>
<keyword evidence="2 4" id="KW-0238">DNA-binding</keyword>
<protein>
    <submittedName>
        <fullName evidence="6">Transcriptional regulator, TetR family</fullName>
    </submittedName>
</protein>
<keyword evidence="1" id="KW-0805">Transcription regulation</keyword>
<gene>
    <name evidence="6" type="ORF">AHOG_03220</name>
</gene>
<dbReference type="InterPro" id="IPR050109">
    <property type="entry name" value="HTH-type_TetR-like_transc_reg"/>
</dbReference>
<evidence type="ECO:0000313" key="7">
    <source>
        <dbReference type="Proteomes" id="UP000204221"/>
    </source>
</evidence>
<dbReference type="Proteomes" id="UP000204221">
    <property type="component" value="Chromosome"/>
</dbReference>
<organism evidence="6 7">
    <name type="scientific">Actinoalloteichus hoggarensis</name>
    <dbReference type="NCBI Taxonomy" id="1470176"/>
    <lineage>
        <taxon>Bacteria</taxon>
        <taxon>Bacillati</taxon>
        <taxon>Actinomycetota</taxon>
        <taxon>Actinomycetes</taxon>
        <taxon>Pseudonocardiales</taxon>
        <taxon>Pseudonocardiaceae</taxon>
        <taxon>Actinoalloteichus</taxon>
    </lineage>
</organism>
<proteinExistence type="predicted"/>
<dbReference type="GO" id="GO:0000976">
    <property type="term" value="F:transcription cis-regulatory region binding"/>
    <property type="evidence" value="ECO:0007669"/>
    <property type="project" value="TreeGrafter"/>
</dbReference>
<dbReference type="PROSITE" id="PS50977">
    <property type="entry name" value="HTH_TETR_2"/>
    <property type="match status" value="1"/>
</dbReference>
<dbReference type="PANTHER" id="PTHR30055:SF234">
    <property type="entry name" value="HTH-TYPE TRANSCRIPTIONAL REGULATOR BETI"/>
    <property type="match status" value="1"/>
</dbReference>
<reference evidence="6 7" key="1">
    <citation type="submission" date="2017-07" db="EMBL/GenBank/DDBJ databases">
        <title>Complete genome sequence of Actinoalloteichus hoggarensis DSM 45943, type strain of Actinoalloteichus hoggarensis.</title>
        <authorList>
            <person name="Ruckert C."/>
            <person name="Nouioui I."/>
            <person name="Willmese J."/>
            <person name="van Wezel G."/>
            <person name="Klenk H.-P."/>
            <person name="Kalinowski J."/>
            <person name="Zotchev S.B."/>
        </authorList>
    </citation>
    <scope>NUCLEOTIDE SEQUENCE [LARGE SCALE GENOMIC DNA]</scope>
    <source>
        <strain evidence="6 7">DSM 45943</strain>
    </source>
</reference>
<dbReference type="PANTHER" id="PTHR30055">
    <property type="entry name" value="HTH-TYPE TRANSCRIPTIONAL REGULATOR RUTR"/>
    <property type="match status" value="1"/>
</dbReference>
<dbReference type="EMBL" id="CP022521">
    <property type="protein sequence ID" value="ASO18302.1"/>
    <property type="molecule type" value="Genomic_DNA"/>
</dbReference>
<dbReference type="SUPFAM" id="SSF46689">
    <property type="entry name" value="Homeodomain-like"/>
    <property type="match status" value="1"/>
</dbReference>
<evidence type="ECO:0000256" key="4">
    <source>
        <dbReference type="PROSITE-ProRule" id="PRU00335"/>
    </source>
</evidence>
<dbReference type="PRINTS" id="PR00455">
    <property type="entry name" value="HTHTETR"/>
</dbReference>